<evidence type="ECO:0000313" key="2">
    <source>
        <dbReference type="EMBL" id="KAG2441063.1"/>
    </source>
</evidence>
<evidence type="ECO:0000313" key="3">
    <source>
        <dbReference type="Proteomes" id="UP000650467"/>
    </source>
</evidence>
<sequence length="281" mass="30550">MKKNAMEKAQQIKEARSQSVPRSVGSGRIREGRPPPLPIRKAERVDSEELNKSVAAKLQPLEAVSKSILAGVEERKPSGTPLHKATCKDFTVGRASCSASSVVTLFPDRLEYKFSHSSQGRIDMVMYTKDMLAPELDARSLVLRFRVGKPLRHFIDAYDCTDPSHTLQLTFHDKADAAAFAESLPGSCKVALQVVGGSLCCSAAQAAAWQLGAPLEARPCGTISCSRHRGPVVEWLHARNRAATNQGRMITAALSVGSGGVCKMRITSRRWTPVFLALQAR</sequence>
<comment type="caution">
    <text evidence="2">The sequence shown here is derived from an EMBL/GenBank/DDBJ whole genome shotgun (WGS) entry which is preliminary data.</text>
</comment>
<dbReference type="Proteomes" id="UP000650467">
    <property type="component" value="Unassembled WGS sequence"/>
</dbReference>
<evidence type="ECO:0000256" key="1">
    <source>
        <dbReference type="SAM" id="MobiDB-lite"/>
    </source>
</evidence>
<reference evidence="2" key="1">
    <citation type="journal article" date="2020" name="bioRxiv">
        <title>Comparative genomics of Chlamydomonas.</title>
        <authorList>
            <person name="Craig R.J."/>
            <person name="Hasan A.R."/>
            <person name="Ness R.W."/>
            <person name="Keightley P.D."/>
        </authorList>
    </citation>
    <scope>NUCLEOTIDE SEQUENCE</scope>
    <source>
        <strain evidence="2">SAG 7.73</strain>
    </source>
</reference>
<dbReference type="EMBL" id="JAEHOC010000006">
    <property type="protein sequence ID" value="KAG2441063.1"/>
    <property type="molecule type" value="Genomic_DNA"/>
</dbReference>
<protein>
    <submittedName>
        <fullName evidence="2">Uncharacterized protein</fullName>
    </submittedName>
</protein>
<proteinExistence type="predicted"/>
<dbReference type="AlphaFoldDB" id="A0A835TD52"/>
<organism evidence="2 3">
    <name type="scientific">Chlamydomonas incerta</name>
    <dbReference type="NCBI Taxonomy" id="51695"/>
    <lineage>
        <taxon>Eukaryota</taxon>
        <taxon>Viridiplantae</taxon>
        <taxon>Chlorophyta</taxon>
        <taxon>core chlorophytes</taxon>
        <taxon>Chlorophyceae</taxon>
        <taxon>CS clade</taxon>
        <taxon>Chlamydomonadales</taxon>
        <taxon>Chlamydomonadaceae</taxon>
        <taxon>Chlamydomonas</taxon>
    </lineage>
</organism>
<feature type="compositionally biased region" description="Basic and acidic residues" evidence="1">
    <location>
        <begin position="1"/>
        <end position="16"/>
    </location>
</feature>
<dbReference type="OrthoDB" id="524773at2759"/>
<name>A0A835TD52_CHLIN</name>
<keyword evidence="3" id="KW-1185">Reference proteome</keyword>
<gene>
    <name evidence="2" type="ORF">HXX76_003916</name>
</gene>
<accession>A0A835TD52</accession>
<feature type="region of interest" description="Disordered" evidence="1">
    <location>
        <begin position="1"/>
        <end position="48"/>
    </location>
</feature>